<sequence>MTPRGPDDTESGDLPDPPYSADTLAEFHAGVLSERATAHIRAKIADDPAAQEILAALDRTASQLRASTPAPHPVPDRVRADVQATLAALAGSSSATSPSVTDVPSTSAPSTSAGTATAPADPNAPVDLAARRERSRRTRMVVPLVLAAAAVVVVAFGSIGVLRLMSSSSSSDDTPRPTQAQPASTQTLDPTGSASALSVLGRTDGAPFESVAALRRCTAAHLVPATAVVVGSGRIIFHGAPAAAILLSTGIAGRFDALIVGFECDTGNPAFLARGTIGG</sequence>
<evidence type="ECO:0000313" key="4">
    <source>
        <dbReference type="Proteomes" id="UP001185922"/>
    </source>
</evidence>
<reference evidence="3" key="1">
    <citation type="submission" date="2023-10" db="EMBL/GenBank/DDBJ databases">
        <title>Development of a sustainable strategy for remediation of hydrocarbon-contaminated territories based on the waste exchange concept.</title>
        <authorList>
            <person name="Krivoruchko A."/>
        </authorList>
    </citation>
    <scope>NUCLEOTIDE SEQUENCE</scope>
    <source>
        <strain evidence="3">IEGM 1279</strain>
    </source>
</reference>
<dbReference type="Proteomes" id="UP001185922">
    <property type="component" value="Unassembled WGS sequence"/>
</dbReference>
<feature type="transmembrane region" description="Helical" evidence="2">
    <location>
        <begin position="141"/>
        <end position="165"/>
    </location>
</feature>
<name>A0AAE4R8E5_9ACTN</name>
<evidence type="ECO:0000256" key="2">
    <source>
        <dbReference type="SAM" id="Phobius"/>
    </source>
</evidence>
<keyword evidence="2" id="KW-0812">Transmembrane</keyword>
<feature type="region of interest" description="Disordered" evidence="1">
    <location>
        <begin position="89"/>
        <end position="126"/>
    </location>
</feature>
<feature type="compositionally biased region" description="Low complexity" evidence="1">
    <location>
        <begin position="89"/>
        <end position="121"/>
    </location>
</feature>
<feature type="region of interest" description="Disordered" evidence="1">
    <location>
        <begin position="1"/>
        <end position="22"/>
    </location>
</feature>
<feature type="region of interest" description="Disordered" evidence="1">
    <location>
        <begin position="167"/>
        <end position="192"/>
    </location>
</feature>
<evidence type="ECO:0000313" key="3">
    <source>
        <dbReference type="EMBL" id="MDV6314032.1"/>
    </source>
</evidence>
<protein>
    <recommendedName>
        <fullName evidence="5">Anti-sigma-M factor RsmA</fullName>
    </recommendedName>
</protein>
<comment type="caution">
    <text evidence="3">The sequence shown here is derived from an EMBL/GenBank/DDBJ whole genome shotgun (WGS) entry which is preliminary data.</text>
</comment>
<keyword evidence="2" id="KW-0472">Membrane</keyword>
<keyword evidence="2" id="KW-1133">Transmembrane helix</keyword>
<feature type="compositionally biased region" description="Polar residues" evidence="1">
    <location>
        <begin position="176"/>
        <end position="192"/>
    </location>
</feature>
<organism evidence="3 4">
    <name type="scientific">Gordonia amicalis</name>
    <dbReference type="NCBI Taxonomy" id="89053"/>
    <lineage>
        <taxon>Bacteria</taxon>
        <taxon>Bacillati</taxon>
        <taxon>Actinomycetota</taxon>
        <taxon>Actinomycetes</taxon>
        <taxon>Mycobacteriales</taxon>
        <taxon>Gordoniaceae</taxon>
        <taxon>Gordonia</taxon>
    </lineage>
</organism>
<evidence type="ECO:0000256" key="1">
    <source>
        <dbReference type="SAM" id="MobiDB-lite"/>
    </source>
</evidence>
<dbReference type="EMBL" id="JAWLKH010000025">
    <property type="protein sequence ID" value="MDV6314032.1"/>
    <property type="molecule type" value="Genomic_DNA"/>
</dbReference>
<proteinExistence type="predicted"/>
<accession>A0AAE4R8E5</accession>
<gene>
    <name evidence="3" type="ORF">R3Q15_19440</name>
</gene>
<dbReference type="AlphaFoldDB" id="A0AAE4R8E5"/>
<evidence type="ECO:0008006" key="5">
    <source>
        <dbReference type="Google" id="ProtNLM"/>
    </source>
</evidence>
<dbReference type="RefSeq" id="WP_096274870.1">
    <property type="nucleotide sequence ID" value="NZ_CP096596.1"/>
</dbReference>